<dbReference type="AlphaFoldDB" id="A0A2S9MF20"/>
<dbReference type="EMBL" id="PVGH01000088">
    <property type="protein sequence ID" value="PRF56644.1"/>
    <property type="molecule type" value="Genomic_DNA"/>
</dbReference>
<dbReference type="InterPro" id="IPR058163">
    <property type="entry name" value="LysR-type_TF_proteobact-type"/>
</dbReference>
<dbReference type="CDD" id="cd08473">
    <property type="entry name" value="PBP2_CrgA_like_4"/>
    <property type="match status" value="1"/>
</dbReference>
<feature type="domain" description="HTH lysR-type" evidence="5">
    <location>
        <begin position="9"/>
        <end position="66"/>
    </location>
</feature>
<comment type="similarity">
    <text evidence="1">Belongs to the LysR transcriptional regulatory family.</text>
</comment>
<dbReference type="SUPFAM" id="SSF53850">
    <property type="entry name" value="Periplasmic binding protein-like II"/>
    <property type="match status" value="1"/>
</dbReference>
<dbReference type="PROSITE" id="PS50931">
    <property type="entry name" value="HTH_LYSR"/>
    <property type="match status" value="1"/>
</dbReference>
<evidence type="ECO:0000313" key="6">
    <source>
        <dbReference type="EMBL" id="PRF56644.1"/>
    </source>
</evidence>
<keyword evidence="4" id="KW-0804">Transcription</keyword>
<keyword evidence="3" id="KW-0238">DNA-binding</keyword>
<evidence type="ECO:0000256" key="3">
    <source>
        <dbReference type="ARBA" id="ARBA00023125"/>
    </source>
</evidence>
<dbReference type="Gene3D" id="1.10.10.10">
    <property type="entry name" value="Winged helix-like DNA-binding domain superfamily/Winged helix DNA-binding domain"/>
    <property type="match status" value="1"/>
</dbReference>
<dbReference type="GO" id="GO:0006351">
    <property type="term" value="P:DNA-templated transcription"/>
    <property type="evidence" value="ECO:0007669"/>
    <property type="project" value="TreeGrafter"/>
</dbReference>
<evidence type="ECO:0000256" key="4">
    <source>
        <dbReference type="ARBA" id="ARBA00023163"/>
    </source>
</evidence>
<sequence>MERSTAPMQDLNDLYFFAQVVDHRGFAPASRALGIPKSTLSRRIAALEQQLGVRLVHRSTRQFSITDIGQHYYNHCKAVLVEAEAAQDAIEQMRAEPRGVIRLVCPVALLHARIAPMLAEFMARTPRVTVHLEATNRVVDVIGEGVDVALRVRPPPLKDSDLVMRVLGERAWSLVASPALVRQHDIAVPADLAGCPTLDFGPPQPQHAWQLEGRDGVQTTIRHVPRFVTDDMVSLRQAAVAGVGVVQLPMMMVSDEIRRGELVRVLPDWLPRSGIIHAVFPSRRGLLPSVRALLDFLVDAFARIDET</sequence>
<evidence type="ECO:0000256" key="1">
    <source>
        <dbReference type="ARBA" id="ARBA00009437"/>
    </source>
</evidence>
<protein>
    <submittedName>
        <fullName evidence="6">LysR family transcriptional regulator</fullName>
    </submittedName>
</protein>
<dbReference type="InterPro" id="IPR036390">
    <property type="entry name" value="WH_DNA-bd_sf"/>
</dbReference>
<dbReference type="Pfam" id="PF03466">
    <property type="entry name" value="LysR_substrate"/>
    <property type="match status" value="1"/>
</dbReference>
<dbReference type="PANTHER" id="PTHR30537">
    <property type="entry name" value="HTH-TYPE TRANSCRIPTIONAL REGULATOR"/>
    <property type="match status" value="1"/>
</dbReference>
<organism evidence="6 7">
    <name type="scientific">Burkholderia multivorans</name>
    <dbReference type="NCBI Taxonomy" id="87883"/>
    <lineage>
        <taxon>Bacteria</taxon>
        <taxon>Pseudomonadati</taxon>
        <taxon>Pseudomonadota</taxon>
        <taxon>Betaproteobacteria</taxon>
        <taxon>Burkholderiales</taxon>
        <taxon>Burkholderiaceae</taxon>
        <taxon>Burkholderia</taxon>
        <taxon>Burkholderia cepacia complex</taxon>
    </lineage>
</organism>
<reference evidence="6 7" key="1">
    <citation type="submission" date="2018-03" db="EMBL/GenBank/DDBJ databases">
        <authorList>
            <person name="Keele B.F."/>
        </authorList>
    </citation>
    <scope>NUCLEOTIDE SEQUENCE [LARGE SCALE GENOMIC DNA]</scope>
    <source>
        <strain evidence="6 7">AU19729</strain>
    </source>
</reference>
<dbReference type="Pfam" id="PF00126">
    <property type="entry name" value="HTH_1"/>
    <property type="match status" value="1"/>
</dbReference>
<dbReference type="GO" id="GO:0003700">
    <property type="term" value="F:DNA-binding transcription factor activity"/>
    <property type="evidence" value="ECO:0007669"/>
    <property type="project" value="InterPro"/>
</dbReference>
<keyword evidence="2" id="KW-0805">Transcription regulation</keyword>
<dbReference type="NCBIfam" id="NF011573">
    <property type="entry name" value="PRK14997.1"/>
    <property type="match status" value="1"/>
</dbReference>
<dbReference type="InterPro" id="IPR000847">
    <property type="entry name" value="LysR_HTH_N"/>
</dbReference>
<evidence type="ECO:0000256" key="2">
    <source>
        <dbReference type="ARBA" id="ARBA00023015"/>
    </source>
</evidence>
<dbReference type="Gene3D" id="3.40.190.290">
    <property type="match status" value="1"/>
</dbReference>
<dbReference type="GO" id="GO:0043565">
    <property type="term" value="F:sequence-specific DNA binding"/>
    <property type="evidence" value="ECO:0007669"/>
    <property type="project" value="TreeGrafter"/>
</dbReference>
<proteinExistence type="inferred from homology"/>
<dbReference type="InterPro" id="IPR005119">
    <property type="entry name" value="LysR_subst-bd"/>
</dbReference>
<evidence type="ECO:0000313" key="7">
    <source>
        <dbReference type="Proteomes" id="UP000238982"/>
    </source>
</evidence>
<dbReference type="InterPro" id="IPR036388">
    <property type="entry name" value="WH-like_DNA-bd_sf"/>
</dbReference>
<gene>
    <name evidence="6" type="ORF">C6Q15_23985</name>
</gene>
<dbReference type="PANTHER" id="PTHR30537:SF31">
    <property type="entry name" value="TRANSCRIPTIONAL REGULATOR, LYSR FAMILY"/>
    <property type="match status" value="1"/>
</dbReference>
<dbReference type="SUPFAM" id="SSF46785">
    <property type="entry name" value="Winged helix' DNA-binding domain"/>
    <property type="match status" value="1"/>
</dbReference>
<accession>A0A2S9MF20</accession>
<dbReference type="FunFam" id="1.10.10.10:FF:000001">
    <property type="entry name" value="LysR family transcriptional regulator"/>
    <property type="match status" value="1"/>
</dbReference>
<name>A0A2S9MF20_9BURK</name>
<comment type="caution">
    <text evidence="6">The sequence shown here is derived from an EMBL/GenBank/DDBJ whole genome shotgun (WGS) entry which is preliminary data.</text>
</comment>
<evidence type="ECO:0000259" key="5">
    <source>
        <dbReference type="PROSITE" id="PS50931"/>
    </source>
</evidence>
<dbReference type="Proteomes" id="UP000238982">
    <property type="component" value="Unassembled WGS sequence"/>
</dbReference>